<keyword evidence="3" id="KW-1185">Reference proteome</keyword>
<dbReference type="InterPro" id="IPR052367">
    <property type="entry name" value="Thiosulfate_ST/Rhodanese-like"/>
</dbReference>
<dbReference type="Proteomes" id="UP000219048">
    <property type="component" value="Unassembled WGS sequence"/>
</dbReference>
<dbReference type="PROSITE" id="PS50206">
    <property type="entry name" value="RHODANESE_3"/>
    <property type="match status" value="1"/>
</dbReference>
<dbReference type="PANTHER" id="PTHR45431">
    <property type="entry name" value="RHODANESE-LIKE DOMAIN-CONTAINING PROTEIN 15, CHLOROPLASTIC"/>
    <property type="match status" value="1"/>
</dbReference>
<dbReference type="AlphaFoldDB" id="A0A285MF06"/>
<dbReference type="InterPro" id="IPR036873">
    <property type="entry name" value="Rhodanese-like_dom_sf"/>
</dbReference>
<gene>
    <name evidence="2" type="ORF">SAMN06265377_0970</name>
</gene>
<dbReference type="Pfam" id="PF00581">
    <property type="entry name" value="Rhodanese"/>
    <property type="match status" value="1"/>
</dbReference>
<evidence type="ECO:0000313" key="2">
    <source>
        <dbReference type="EMBL" id="SNY95303.1"/>
    </source>
</evidence>
<dbReference type="OrthoDB" id="9808735at2"/>
<reference evidence="3" key="1">
    <citation type="submission" date="2017-09" db="EMBL/GenBank/DDBJ databases">
        <authorList>
            <person name="Varghese N."/>
            <person name="Submissions S."/>
        </authorList>
    </citation>
    <scope>NUCLEOTIDE SEQUENCE [LARGE SCALE GENOMIC DNA]</scope>
    <source>
        <strain evidence="3">DSM 25885</strain>
    </source>
</reference>
<dbReference type="EMBL" id="OBEH01000001">
    <property type="protein sequence ID" value="SNY95303.1"/>
    <property type="molecule type" value="Genomic_DNA"/>
</dbReference>
<evidence type="ECO:0000313" key="3">
    <source>
        <dbReference type="Proteomes" id="UP000219048"/>
    </source>
</evidence>
<organism evidence="2 3">
    <name type="scientific">Flagellimonas pacifica</name>
    <dbReference type="NCBI Taxonomy" id="1247520"/>
    <lineage>
        <taxon>Bacteria</taxon>
        <taxon>Pseudomonadati</taxon>
        <taxon>Bacteroidota</taxon>
        <taxon>Flavobacteriia</taxon>
        <taxon>Flavobacteriales</taxon>
        <taxon>Flavobacteriaceae</taxon>
        <taxon>Flagellimonas</taxon>
    </lineage>
</organism>
<dbReference type="InterPro" id="IPR001763">
    <property type="entry name" value="Rhodanese-like_dom"/>
</dbReference>
<dbReference type="SMART" id="SM00450">
    <property type="entry name" value="RHOD"/>
    <property type="match status" value="1"/>
</dbReference>
<accession>A0A285MF06</accession>
<dbReference type="Gene3D" id="3.40.250.10">
    <property type="entry name" value="Rhodanese-like domain"/>
    <property type="match status" value="1"/>
</dbReference>
<keyword evidence="2" id="KW-0808">Transferase</keyword>
<name>A0A285MF06_9FLAO</name>
<dbReference type="SUPFAM" id="SSF52821">
    <property type="entry name" value="Rhodanese/Cell cycle control phosphatase"/>
    <property type="match status" value="1"/>
</dbReference>
<dbReference type="PANTHER" id="PTHR45431:SF3">
    <property type="entry name" value="RHODANESE-LIKE DOMAIN-CONTAINING PROTEIN 15, CHLOROPLASTIC"/>
    <property type="match status" value="1"/>
</dbReference>
<protein>
    <submittedName>
        <fullName evidence="2">Rhodanese-related sulfurtransferase</fullName>
    </submittedName>
</protein>
<dbReference type="GO" id="GO:0016740">
    <property type="term" value="F:transferase activity"/>
    <property type="evidence" value="ECO:0007669"/>
    <property type="project" value="UniProtKB-KW"/>
</dbReference>
<dbReference type="RefSeq" id="WP_097044614.1">
    <property type="nucleotide sequence ID" value="NZ_OBEH01000001.1"/>
</dbReference>
<feature type="domain" description="Rhodanese" evidence="1">
    <location>
        <begin position="30"/>
        <end position="114"/>
    </location>
</feature>
<proteinExistence type="predicted"/>
<sequence>MSILDFLFGGANNSDAIEVLGKEDYKKAITKGKIQLVDVRTAREFAAGHIKGACNIDYFNPSAFKADFAEMKKDKPVYLYCQSGNRSQKAAKKLVGMGFSMIYDLKGGYRTWNY</sequence>
<dbReference type="CDD" id="cd00158">
    <property type="entry name" value="RHOD"/>
    <property type="match status" value="1"/>
</dbReference>
<evidence type="ECO:0000259" key="1">
    <source>
        <dbReference type="PROSITE" id="PS50206"/>
    </source>
</evidence>